<organism evidence="1 2">
    <name type="scientific">Hebeloma cylindrosporum</name>
    <dbReference type="NCBI Taxonomy" id="76867"/>
    <lineage>
        <taxon>Eukaryota</taxon>
        <taxon>Fungi</taxon>
        <taxon>Dikarya</taxon>
        <taxon>Basidiomycota</taxon>
        <taxon>Agaricomycotina</taxon>
        <taxon>Agaricomycetes</taxon>
        <taxon>Agaricomycetidae</taxon>
        <taxon>Agaricales</taxon>
        <taxon>Agaricineae</taxon>
        <taxon>Hymenogastraceae</taxon>
        <taxon>Hebeloma</taxon>
    </lineage>
</organism>
<reference evidence="2" key="2">
    <citation type="submission" date="2015-01" db="EMBL/GenBank/DDBJ databases">
        <title>Evolutionary Origins and Diversification of the Mycorrhizal Mutualists.</title>
        <authorList>
            <consortium name="DOE Joint Genome Institute"/>
            <consortium name="Mycorrhizal Genomics Consortium"/>
            <person name="Kohler A."/>
            <person name="Kuo A."/>
            <person name="Nagy L.G."/>
            <person name="Floudas D."/>
            <person name="Copeland A."/>
            <person name="Barry K.W."/>
            <person name="Cichocki N."/>
            <person name="Veneault-Fourrey C."/>
            <person name="LaButti K."/>
            <person name="Lindquist E.A."/>
            <person name="Lipzen A."/>
            <person name="Lundell T."/>
            <person name="Morin E."/>
            <person name="Murat C."/>
            <person name="Riley R."/>
            <person name="Ohm R."/>
            <person name="Sun H."/>
            <person name="Tunlid A."/>
            <person name="Henrissat B."/>
            <person name="Grigoriev I.V."/>
            <person name="Hibbett D.S."/>
            <person name="Martin F."/>
        </authorList>
    </citation>
    <scope>NUCLEOTIDE SEQUENCE [LARGE SCALE GENOMIC DNA]</scope>
    <source>
        <strain evidence="2">h7</strain>
    </source>
</reference>
<proteinExistence type="predicted"/>
<sequence>MFIPLKPLDTCNFCYCKVIISFHLPFRLFWHRRCAMPTSILDRGIKHVVDRLFQDLELTLSALKNRRRKRSVGRLGPGEKY</sequence>
<gene>
    <name evidence="1" type="ORF">M413DRAFT_274678</name>
</gene>
<evidence type="ECO:0000313" key="2">
    <source>
        <dbReference type="Proteomes" id="UP000053424"/>
    </source>
</evidence>
<dbReference type="EMBL" id="KN831797">
    <property type="protein sequence ID" value="KIM37454.1"/>
    <property type="molecule type" value="Genomic_DNA"/>
</dbReference>
<protein>
    <submittedName>
        <fullName evidence="1">Uncharacterized protein</fullName>
    </submittedName>
</protein>
<name>A0A0C3BZI3_HEBCY</name>
<dbReference type="AlphaFoldDB" id="A0A0C3BZI3"/>
<accession>A0A0C3BZI3</accession>
<dbReference type="Proteomes" id="UP000053424">
    <property type="component" value="Unassembled WGS sequence"/>
</dbReference>
<keyword evidence="2" id="KW-1185">Reference proteome</keyword>
<reference evidence="1 2" key="1">
    <citation type="submission" date="2014-04" db="EMBL/GenBank/DDBJ databases">
        <authorList>
            <consortium name="DOE Joint Genome Institute"/>
            <person name="Kuo A."/>
            <person name="Gay G."/>
            <person name="Dore J."/>
            <person name="Kohler A."/>
            <person name="Nagy L.G."/>
            <person name="Floudas D."/>
            <person name="Copeland A."/>
            <person name="Barry K.W."/>
            <person name="Cichocki N."/>
            <person name="Veneault-Fourrey C."/>
            <person name="LaButti K."/>
            <person name="Lindquist E.A."/>
            <person name="Lipzen A."/>
            <person name="Lundell T."/>
            <person name="Morin E."/>
            <person name="Murat C."/>
            <person name="Sun H."/>
            <person name="Tunlid A."/>
            <person name="Henrissat B."/>
            <person name="Grigoriev I.V."/>
            <person name="Hibbett D.S."/>
            <person name="Martin F."/>
            <person name="Nordberg H.P."/>
            <person name="Cantor M.N."/>
            <person name="Hua S.X."/>
        </authorList>
    </citation>
    <scope>NUCLEOTIDE SEQUENCE [LARGE SCALE GENOMIC DNA]</scope>
    <source>
        <strain evidence="2">h7</strain>
    </source>
</reference>
<evidence type="ECO:0000313" key="1">
    <source>
        <dbReference type="EMBL" id="KIM37454.1"/>
    </source>
</evidence>
<dbReference type="HOGENOM" id="CLU_2574147_0_0_1"/>